<reference evidence="2" key="1">
    <citation type="submission" date="2017-01" db="EMBL/GenBank/DDBJ databases">
        <title>Comparative genomics of anhydrobiosis in the tardigrade Hypsibius dujardini.</title>
        <authorList>
            <person name="Yoshida Y."/>
            <person name="Koutsovoulos G."/>
            <person name="Laetsch D."/>
            <person name="Stevens L."/>
            <person name="Kumar S."/>
            <person name="Horikawa D."/>
            <person name="Ishino K."/>
            <person name="Komine S."/>
            <person name="Tomita M."/>
            <person name="Blaxter M."/>
            <person name="Arakawa K."/>
        </authorList>
    </citation>
    <scope>NUCLEOTIDE SEQUENCE [LARGE SCALE GENOMIC DNA]</scope>
    <source>
        <strain evidence="2">Z151</strain>
    </source>
</reference>
<dbReference type="AlphaFoldDB" id="A0A1W0W9S3"/>
<comment type="caution">
    <text evidence="1">The sequence shown here is derived from an EMBL/GenBank/DDBJ whole genome shotgun (WGS) entry which is preliminary data.</text>
</comment>
<evidence type="ECO:0000313" key="1">
    <source>
        <dbReference type="EMBL" id="OQV11959.1"/>
    </source>
</evidence>
<keyword evidence="2" id="KW-1185">Reference proteome</keyword>
<evidence type="ECO:0000313" key="2">
    <source>
        <dbReference type="Proteomes" id="UP000192578"/>
    </source>
</evidence>
<name>A0A1W0W9S3_HYPEX</name>
<protein>
    <submittedName>
        <fullName evidence="1">Uncharacterized protein</fullName>
    </submittedName>
</protein>
<gene>
    <name evidence="1" type="ORF">BV898_13754</name>
</gene>
<proteinExistence type="predicted"/>
<accession>A0A1W0W9S3</accession>
<dbReference type="EMBL" id="MTYJ01000157">
    <property type="protein sequence ID" value="OQV11959.1"/>
    <property type="molecule type" value="Genomic_DNA"/>
</dbReference>
<dbReference type="Proteomes" id="UP000192578">
    <property type="component" value="Unassembled WGS sequence"/>
</dbReference>
<sequence>MVLQLVTTITIPPRSRPWLVLRYGFIFDDETYRLVQYNESNIKVELLISTTIIPPSSKHECLLLNQVSTGGKIRLRDITTNWIR</sequence>
<organism evidence="1 2">
    <name type="scientific">Hypsibius exemplaris</name>
    <name type="common">Freshwater tardigrade</name>
    <dbReference type="NCBI Taxonomy" id="2072580"/>
    <lineage>
        <taxon>Eukaryota</taxon>
        <taxon>Metazoa</taxon>
        <taxon>Ecdysozoa</taxon>
        <taxon>Tardigrada</taxon>
        <taxon>Eutardigrada</taxon>
        <taxon>Parachela</taxon>
        <taxon>Hypsibioidea</taxon>
        <taxon>Hypsibiidae</taxon>
        <taxon>Hypsibius</taxon>
    </lineage>
</organism>